<dbReference type="InterPro" id="IPR001650">
    <property type="entry name" value="Helicase_C-like"/>
</dbReference>
<evidence type="ECO:0000256" key="1">
    <source>
        <dbReference type="ARBA" id="ARBA00022741"/>
    </source>
</evidence>
<reference evidence="5 6" key="1">
    <citation type="submission" date="2017-11" db="EMBL/GenBank/DDBJ databases">
        <title>De-novo sequencing of pomegranate (Punica granatum L.) genome.</title>
        <authorList>
            <person name="Akparov Z."/>
            <person name="Amiraslanov A."/>
            <person name="Hajiyeva S."/>
            <person name="Abbasov M."/>
            <person name="Kaur K."/>
            <person name="Hamwieh A."/>
            <person name="Solovyev V."/>
            <person name="Salamov A."/>
            <person name="Braich B."/>
            <person name="Kosarev P."/>
            <person name="Mahmoud A."/>
            <person name="Hajiyev E."/>
            <person name="Babayeva S."/>
            <person name="Izzatullayeva V."/>
            <person name="Mammadov A."/>
            <person name="Mammadov A."/>
            <person name="Sharifova S."/>
            <person name="Ojaghi J."/>
            <person name="Eynullazada K."/>
            <person name="Bayramov B."/>
            <person name="Abdulazimova A."/>
            <person name="Shahmuradov I."/>
        </authorList>
    </citation>
    <scope>NUCLEOTIDE SEQUENCE [LARGE SCALE GENOMIC DNA]</scope>
    <source>
        <strain evidence="6">cv. AG2017</strain>
        <tissue evidence="5">Leaf</tissue>
    </source>
</reference>
<evidence type="ECO:0000256" key="3">
    <source>
        <dbReference type="ARBA" id="ARBA00022840"/>
    </source>
</evidence>
<keyword evidence="3" id="KW-0067">ATP-binding</keyword>
<dbReference type="GO" id="GO:0006281">
    <property type="term" value="P:DNA repair"/>
    <property type="evidence" value="ECO:0007669"/>
    <property type="project" value="TreeGrafter"/>
</dbReference>
<evidence type="ECO:0000313" key="5">
    <source>
        <dbReference type="EMBL" id="PKI66572.1"/>
    </source>
</evidence>
<keyword evidence="2" id="KW-0378">Hydrolase</keyword>
<dbReference type="GO" id="GO:0016787">
    <property type="term" value="F:hydrolase activity"/>
    <property type="evidence" value="ECO:0007669"/>
    <property type="project" value="UniProtKB-KW"/>
</dbReference>
<comment type="caution">
    <text evidence="5">The sequence shown here is derived from an EMBL/GenBank/DDBJ whole genome shotgun (WGS) entry which is preliminary data.</text>
</comment>
<dbReference type="STRING" id="22663.A0A2I0KDH7"/>
<dbReference type="AlphaFoldDB" id="A0A2I0KDH7"/>
<accession>A0A2I0KDH7</accession>
<evidence type="ECO:0000256" key="2">
    <source>
        <dbReference type="ARBA" id="ARBA00022801"/>
    </source>
</evidence>
<organism evidence="5 6">
    <name type="scientific">Punica granatum</name>
    <name type="common">Pomegranate</name>
    <dbReference type="NCBI Taxonomy" id="22663"/>
    <lineage>
        <taxon>Eukaryota</taxon>
        <taxon>Viridiplantae</taxon>
        <taxon>Streptophyta</taxon>
        <taxon>Embryophyta</taxon>
        <taxon>Tracheophyta</taxon>
        <taxon>Spermatophyta</taxon>
        <taxon>Magnoliopsida</taxon>
        <taxon>eudicotyledons</taxon>
        <taxon>Gunneridae</taxon>
        <taxon>Pentapetalae</taxon>
        <taxon>rosids</taxon>
        <taxon>malvids</taxon>
        <taxon>Myrtales</taxon>
        <taxon>Lythraceae</taxon>
        <taxon>Punica</taxon>
    </lineage>
</organism>
<dbReference type="InterPro" id="IPR027417">
    <property type="entry name" value="P-loop_NTPase"/>
</dbReference>
<evidence type="ECO:0000259" key="4">
    <source>
        <dbReference type="Pfam" id="PF00271"/>
    </source>
</evidence>
<protein>
    <recommendedName>
        <fullName evidence="4">Helicase C-terminal domain-containing protein</fullName>
    </recommendedName>
</protein>
<proteinExistence type="predicted"/>
<dbReference type="SUPFAM" id="SSF52540">
    <property type="entry name" value="P-loop containing nucleoside triphosphate hydrolases"/>
    <property type="match status" value="1"/>
</dbReference>
<dbReference type="InterPro" id="IPR050628">
    <property type="entry name" value="SNF2_RAD54_helicase_TF"/>
</dbReference>
<feature type="domain" description="Helicase C-terminal" evidence="4">
    <location>
        <begin position="5"/>
        <end position="40"/>
    </location>
</feature>
<dbReference type="PANTHER" id="PTHR45626">
    <property type="entry name" value="TRANSCRIPTION TERMINATION FACTOR 2-RELATED"/>
    <property type="match status" value="1"/>
</dbReference>
<dbReference type="GO" id="GO:0008094">
    <property type="term" value="F:ATP-dependent activity, acting on DNA"/>
    <property type="evidence" value="ECO:0007669"/>
    <property type="project" value="TreeGrafter"/>
</dbReference>
<evidence type="ECO:0000313" key="6">
    <source>
        <dbReference type="Proteomes" id="UP000233551"/>
    </source>
</evidence>
<keyword evidence="1" id="KW-0547">Nucleotide-binding</keyword>
<dbReference type="GO" id="GO:0005524">
    <property type="term" value="F:ATP binding"/>
    <property type="evidence" value="ECO:0007669"/>
    <property type="project" value="UniProtKB-KW"/>
</dbReference>
<gene>
    <name evidence="5" type="ORF">CRG98_013056</name>
</gene>
<dbReference type="EMBL" id="PGOL01000669">
    <property type="protein sequence ID" value="PKI66572.1"/>
    <property type="molecule type" value="Genomic_DNA"/>
</dbReference>
<dbReference type="Pfam" id="PF00271">
    <property type="entry name" value="Helicase_C"/>
    <property type="match status" value="1"/>
</dbReference>
<sequence>MDGSAALGLDLSFVSHVFLMEPIWDKSMEEQVISRAHRMGAARPIHVETLAMRGTIEQQMLELLQDDDSCRRFLKEEVGRSDHERTRAHRSLHDFAGSNYLSHLKCVPTKVDI</sequence>
<dbReference type="Proteomes" id="UP000233551">
    <property type="component" value="Unassembled WGS sequence"/>
</dbReference>
<keyword evidence="6" id="KW-1185">Reference proteome</keyword>
<dbReference type="GO" id="GO:0005634">
    <property type="term" value="C:nucleus"/>
    <property type="evidence" value="ECO:0007669"/>
    <property type="project" value="TreeGrafter"/>
</dbReference>
<name>A0A2I0KDH7_PUNGR</name>
<dbReference type="PANTHER" id="PTHR45626:SF14">
    <property type="entry name" value="ATP-DEPENDENT DNA HELICASE (EUROFUNG)"/>
    <property type="match status" value="1"/>
</dbReference>
<dbReference type="Gene3D" id="3.40.50.300">
    <property type="entry name" value="P-loop containing nucleotide triphosphate hydrolases"/>
    <property type="match status" value="1"/>
</dbReference>